<evidence type="ECO:0000313" key="2">
    <source>
        <dbReference type="Proteomes" id="UP000284452"/>
    </source>
</evidence>
<reference evidence="1 2" key="1">
    <citation type="submission" date="2017-10" db="EMBL/GenBank/DDBJ databases">
        <authorList>
            <person name="Sibley D."/>
            <person name="Venepally P."/>
            <person name="Karamycheva S."/>
            <person name="Hadjithomas M."/>
            <person name="Khan A."/>
            <person name="Brunk B."/>
            <person name="Roos D."/>
            <person name="Caler E."/>
            <person name="Lorenzi H."/>
        </authorList>
    </citation>
    <scope>NUCLEOTIDE SEQUENCE [LARGE SCALE GENOMIC DNA]</scope>
    <source>
        <strain evidence="1 2">CAST</strain>
    </source>
</reference>
<proteinExistence type="predicted"/>
<sequence>MPPVVRSNREFVNTSRGSLRDCFDDREARRFQLVSIVGCVRYDYVTDDAIQRHVGHIEVASLPLSAVGLPLLVFGRAPTFFTFYRSPPCLWLRVILDPRVCAGTVLN</sequence>
<protein>
    <submittedName>
        <fullName evidence="1">Uncharacterized protein</fullName>
    </submittedName>
</protein>
<comment type="caution">
    <text evidence="1">The sequence shown here is derived from an EMBL/GenBank/DDBJ whole genome shotgun (WGS) entry which is preliminary data.</text>
</comment>
<name>A0A3R8AJC8_TOXGO</name>
<dbReference type="Proteomes" id="UP000284452">
    <property type="component" value="Unassembled WGS sequence"/>
</dbReference>
<dbReference type="AlphaFoldDB" id="A0A3R8AJC8"/>
<evidence type="ECO:0000313" key="1">
    <source>
        <dbReference type="EMBL" id="RQX75390.1"/>
    </source>
</evidence>
<dbReference type="EMBL" id="AHIV02000120">
    <property type="protein sequence ID" value="RQX75390.1"/>
    <property type="molecule type" value="Genomic_DNA"/>
</dbReference>
<dbReference type="VEuPathDB" id="ToxoDB:TGCAST_366620"/>
<organism evidence="1 2">
    <name type="scientific">Toxoplasma gondii CAST</name>
    <dbReference type="NCBI Taxonomy" id="943122"/>
    <lineage>
        <taxon>Eukaryota</taxon>
        <taxon>Sar</taxon>
        <taxon>Alveolata</taxon>
        <taxon>Apicomplexa</taxon>
        <taxon>Conoidasida</taxon>
        <taxon>Coccidia</taxon>
        <taxon>Eucoccidiorida</taxon>
        <taxon>Eimeriorina</taxon>
        <taxon>Sarcocystidae</taxon>
        <taxon>Toxoplasma</taxon>
    </lineage>
</organism>
<accession>A0A3R8AJC8</accession>
<gene>
    <name evidence="1" type="ORF">TGCAST_366620</name>
</gene>